<organism evidence="2 3">
    <name type="scientific">Aquilegia coerulea</name>
    <name type="common">Rocky mountain columbine</name>
    <dbReference type="NCBI Taxonomy" id="218851"/>
    <lineage>
        <taxon>Eukaryota</taxon>
        <taxon>Viridiplantae</taxon>
        <taxon>Streptophyta</taxon>
        <taxon>Embryophyta</taxon>
        <taxon>Tracheophyta</taxon>
        <taxon>Spermatophyta</taxon>
        <taxon>Magnoliopsida</taxon>
        <taxon>Ranunculales</taxon>
        <taxon>Ranunculaceae</taxon>
        <taxon>Thalictroideae</taxon>
        <taxon>Aquilegia</taxon>
    </lineage>
</organism>
<sequence>MKSRVLITFIENVVHHIYFVLKYWWWFNKNPLDHHEKNQEEVDWLEIPDHILSLVTIKLNYIKDYIRFGAVCQSWHSVYVENRYHHHFFHKPPLLMLATELNHDNQTRSFYSLAEKRVIEFRVPVPHDRLCRGSTYGWLVMVSKDWDITLLNPFSSLNNVIQLPSATTFQRHHNGNSASQNTKRGYLGFVVKVILSANPTSNPDYVVMAIYSDFLRLAFFKPGDNVWTSIDPEYAAGELLQVCRDTNHSSDDDPDWDDDVPQEYYNAGFDVFKLDRVAVKWIKMDTLHGHVLFLGDNSSYSLSALDFKECKPNSIYFTDDYYEGYFAKEKIGQGPHDIGVFDLEHGTHEPHYPTNSKNIIPAPIWIEPM</sequence>
<dbReference type="InterPro" id="IPR005174">
    <property type="entry name" value="KIB1-4_b-propeller"/>
</dbReference>
<keyword evidence="3" id="KW-1185">Reference proteome</keyword>
<dbReference type="InParanoid" id="A0A2G5ELI6"/>
<evidence type="ECO:0000313" key="3">
    <source>
        <dbReference type="Proteomes" id="UP000230069"/>
    </source>
</evidence>
<protein>
    <recommendedName>
        <fullName evidence="1">KIB1-4 beta-propeller domain-containing protein</fullName>
    </recommendedName>
</protein>
<dbReference type="PANTHER" id="PTHR44586">
    <property type="entry name" value="F-BOX DOMAIN CONTAINING PROTEIN, EXPRESSED"/>
    <property type="match status" value="1"/>
</dbReference>
<name>A0A2G5ELI6_AQUCA</name>
<feature type="domain" description="KIB1-4 beta-propeller" evidence="1">
    <location>
        <begin position="110"/>
        <end position="233"/>
    </location>
</feature>
<dbReference type="OrthoDB" id="642536at2759"/>
<gene>
    <name evidence="2" type="ORF">AQUCO_00700627v1</name>
</gene>
<feature type="domain" description="KIB1-4 beta-propeller" evidence="1">
    <location>
        <begin position="236"/>
        <end position="342"/>
    </location>
</feature>
<evidence type="ECO:0000259" key="1">
    <source>
        <dbReference type="Pfam" id="PF03478"/>
    </source>
</evidence>
<dbReference type="PANTHER" id="PTHR44586:SF25">
    <property type="entry name" value="(WILD MALAYSIAN BANANA) HYPOTHETICAL PROTEIN"/>
    <property type="match status" value="1"/>
</dbReference>
<evidence type="ECO:0000313" key="2">
    <source>
        <dbReference type="EMBL" id="PIA56427.1"/>
    </source>
</evidence>
<proteinExistence type="predicted"/>
<dbReference type="STRING" id="218851.A0A2G5ELI6"/>
<accession>A0A2G5ELI6</accession>
<dbReference type="AlphaFoldDB" id="A0A2G5ELI6"/>
<dbReference type="EMBL" id="KZ305024">
    <property type="protein sequence ID" value="PIA56427.1"/>
    <property type="molecule type" value="Genomic_DNA"/>
</dbReference>
<dbReference type="Proteomes" id="UP000230069">
    <property type="component" value="Unassembled WGS sequence"/>
</dbReference>
<dbReference type="Pfam" id="PF03478">
    <property type="entry name" value="Beta-prop_KIB1-4"/>
    <property type="match status" value="2"/>
</dbReference>
<reference evidence="2 3" key="1">
    <citation type="submission" date="2017-09" db="EMBL/GenBank/DDBJ databases">
        <title>WGS assembly of Aquilegia coerulea Goldsmith.</title>
        <authorList>
            <person name="Hodges S."/>
            <person name="Kramer E."/>
            <person name="Nordborg M."/>
            <person name="Tomkins J."/>
            <person name="Borevitz J."/>
            <person name="Derieg N."/>
            <person name="Yan J."/>
            <person name="Mihaltcheva S."/>
            <person name="Hayes R.D."/>
            <person name="Rokhsar D."/>
        </authorList>
    </citation>
    <scope>NUCLEOTIDE SEQUENCE [LARGE SCALE GENOMIC DNA]</scope>
    <source>
        <strain evidence="3">cv. Goldsmith</strain>
    </source>
</reference>